<feature type="domain" description="Creatinase N-terminal" evidence="2">
    <location>
        <begin position="37"/>
        <end position="168"/>
    </location>
</feature>
<accession>A0A241Z7B3</accession>
<dbReference type="RefSeq" id="WP_004832908.1">
    <property type="nucleotide sequence ID" value="NZ_BBST01000024.1"/>
</dbReference>
<proteinExistence type="predicted"/>
<organism evidence="3 4">
    <name type="scientific">Acinetobacter pittii</name>
    <name type="common">Acinetobacter genomosp. 3</name>
    <dbReference type="NCBI Taxonomy" id="48296"/>
    <lineage>
        <taxon>Bacteria</taxon>
        <taxon>Pseudomonadati</taxon>
        <taxon>Pseudomonadota</taxon>
        <taxon>Gammaproteobacteria</taxon>
        <taxon>Moraxellales</taxon>
        <taxon>Moraxellaceae</taxon>
        <taxon>Acinetobacter</taxon>
        <taxon>Acinetobacter calcoaceticus/baumannii complex</taxon>
    </lineage>
</organism>
<dbReference type="Proteomes" id="UP000271320">
    <property type="component" value="Unassembled WGS sequence"/>
</dbReference>
<name>A0A241Z7B3_ACIPI</name>
<dbReference type="SUPFAM" id="SSF53092">
    <property type="entry name" value="Creatinase/prolidase N-terminal domain"/>
    <property type="match status" value="1"/>
</dbReference>
<dbReference type="InterPro" id="IPR029149">
    <property type="entry name" value="Creatin/AminoP/Spt16_N"/>
</dbReference>
<evidence type="ECO:0000313" key="3">
    <source>
        <dbReference type="EMBL" id="RSO53575.1"/>
    </source>
</evidence>
<comment type="caution">
    <text evidence="3">The sequence shown here is derived from an EMBL/GenBank/DDBJ whole genome shotgun (WGS) entry which is preliminary data.</text>
</comment>
<dbReference type="SUPFAM" id="SSF55920">
    <property type="entry name" value="Creatinase/aminopeptidase"/>
    <property type="match status" value="1"/>
</dbReference>
<dbReference type="InterPro" id="IPR050659">
    <property type="entry name" value="Peptidase_M24B"/>
</dbReference>
<sequence length="412" mass="46399">MNTLVNNFAASQLPSLLTIENGEKVSATFSLSEYQNRQSKLRQLMEELEIDHILFSSIHNINYYADFIYCSFGRFYGLVVSPEKVVTISANIDAGQPWRRTIGDYNVVYTDWQRDNYFKAVAQEIPNKGRVGIEFDHLPLERLNKLKAVLPNVQFVDISSACMKLRMIKSAEEIAHITQGAAVCDIGGFAVTAAIREGVPEHEVALASTQSMVREIAKRFPNSELMDTWTWFQSGINTDGAHNPVTTRQVQKGDILSLNCFSMIAGYYIALERTQFFDHCDDASLRIWEANVKVHEAGLKLIRPGARCSDIAKELNEIFYEEGLLQYRTFGYGHSFGVLSHYYGREAGLELREDIDTVIEPGMVISMEPMIMIPQGMAGAGGYREHDILVVTESGNENITKFPYGPEHNIIK</sequence>
<dbReference type="AlphaFoldDB" id="A0A241Z7B3"/>
<dbReference type="InterPro" id="IPR000587">
    <property type="entry name" value="Creatinase_N"/>
</dbReference>
<dbReference type="EMBL" id="RFEW01000031">
    <property type="protein sequence ID" value="RSO53575.1"/>
    <property type="molecule type" value="Genomic_DNA"/>
</dbReference>
<dbReference type="Pfam" id="PF00557">
    <property type="entry name" value="Peptidase_M24"/>
    <property type="match status" value="1"/>
</dbReference>
<dbReference type="CDD" id="cd01090">
    <property type="entry name" value="Creatinase"/>
    <property type="match status" value="1"/>
</dbReference>
<evidence type="ECO:0000259" key="2">
    <source>
        <dbReference type="Pfam" id="PF01321"/>
    </source>
</evidence>
<dbReference type="InterPro" id="IPR039394">
    <property type="entry name" value="Creatinase_C"/>
</dbReference>
<feature type="domain" description="Peptidase M24" evidence="1">
    <location>
        <begin position="181"/>
        <end position="393"/>
    </location>
</feature>
<protein>
    <submittedName>
        <fullName evidence="3">M24 family metallopeptidase</fullName>
    </submittedName>
</protein>
<evidence type="ECO:0000313" key="4">
    <source>
        <dbReference type="Proteomes" id="UP000271320"/>
    </source>
</evidence>
<dbReference type="InterPro" id="IPR036005">
    <property type="entry name" value="Creatinase/aminopeptidase-like"/>
</dbReference>
<dbReference type="Pfam" id="PF01321">
    <property type="entry name" value="Creatinase_N"/>
    <property type="match status" value="1"/>
</dbReference>
<dbReference type="GO" id="GO:0016980">
    <property type="term" value="F:creatinase activity"/>
    <property type="evidence" value="ECO:0007669"/>
    <property type="project" value="InterPro"/>
</dbReference>
<evidence type="ECO:0000259" key="1">
    <source>
        <dbReference type="Pfam" id="PF00557"/>
    </source>
</evidence>
<dbReference type="InterPro" id="IPR000994">
    <property type="entry name" value="Pept_M24"/>
</dbReference>
<dbReference type="PANTHER" id="PTHR46112">
    <property type="entry name" value="AMINOPEPTIDASE"/>
    <property type="match status" value="1"/>
</dbReference>
<dbReference type="Gene3D" id="3.90.230.10">
    <property type="entry name" value="Creatinase/methionine aminopeptidase superfamily"/>
    <property type="match status" value="1"/>
</dbReference>
<dbReference type="PANTHER" id="PTHR46112:SF2">
    <property type="entry name" value="XAA-PRO AMINOPEPTIDASE P-RELATED"/>
    <property type="match status" value="1"/>
</dbReference>
<reference evidence="3 4" key="1">
    <citation type="submission" date="2018-10" db="EMBL/GenBank/DDBJ databases">
        <title>GWAS and RNA-Seq identify cryptic mechanisms of antimicrobial resistance in Acinetobacter baumannii.</title>
        <authorList>
            <person name="Sahl J.W."/>
        </authorList>
    </citation>
    <scope>NUCLEOTIDE SEQUENCE [LARGE SCALE GENOMIC DNA]</scope>
    <source>
        <strain evidence="3 4">TG41884</strain>
    </source>
</reference>
<gene>
    <name evidence="3" type="ORF">EA752_20125</name>
</gene>
<dbReference type="Gene3D" id="3.40.350.10">
    <property type="entry name" value="Creatinase/prolidase N-terminal domain"/>
    <property type="match status" value="1"/>
</dbReference>